<dbReference type="OrthoDB" id="5371818at2759"/>
<keyword evidence="3" id="KW-1185">Reference proteome</keyword>
<evidence type="ECO:0000259" key="1">
    <source>
        <dbReference type="PROSITE" id="PS51819"/>
    </source>
</evidence>
<dbReference type="SUPFAM" id="SSF54427">
    <property type="entry name" value="NTF2-like"/>
    <property type="match status" value="1"/>
</dbReference>
<feature type="domain" description="VOC" evidence="1">
    <location>
        <begin position="191"/>
        <end position="307"/>
    </location>
</feature>
<reference evidence="2 3" key="1">
    <citation type="submission" date="2018-05" db="EMBL/GenBank/DDBJ databases">
        <title>Whole genome sequencing for identification of molecular markers to develop diagnostic detection tools for the regulated plant pathogen Lachnellula willkommii.</title>
        <authorList>
            <person name="Giroux E."/>
            <person name="Bilodeau G."/>
        </authorList>
    </citation>
    <scope>NUCLEOTIDE SEQUENCE [LARGE SCALE GENOMIC DNA]</scope>
    <source>
        <strain evidence="2 3">CBS 203.66</strain>
    </source>
</reference>
<dbReference type="Pfam" id="PF00903">
    <property type="entry name" value="Glyoxalase"/>
    <property type="match status" value="1"/>
</dbReference>
<dbReference type="SUPFAM" id="SSF54593">
    <property type="entry name" value="Glyoxalase/Bleomycin resistance protein/Dihydroxybiphenyl dioxygenase"/>
    <property type="match status" value="1"/>
</dbReference>
<name>A0A8T9BCR6_9HELO</name>
<evidence type="ECO:0000313" key="3">
    <source>
        <dbReference type="Proteomes" id="UP000469559"/>
    </source>
</evidence>
<gene>
    <name evidence="2" type="primary">bphC2_1</name>
    <name evidence="2" type="ORF">LARI1_G004897</name>
</gene>
<dbReference type="PROSITE" id="PS51819">
    <property type="entry name" value="VOC"/>
    <property type="match status" value="1"/>
</dbReference>
<dbReference type="PANTHER" id="PTHR43279:SF1">
    <property type="entry name" value="CATECHOL-2,3-DIOXYGENASE"/>
    <property type="match status" value="1"/>
</dbReference>
<organism evidence="2 3">
    <name type="scientific">Lachnellula arida</name>
    <dbReference type="NCBI Taxonomy" id="1316785"/>
    <lineage>
        <taxon>Eukaryota</taxon>
        <taxon>Fungi</taxon>
        <taxon>Dikarya</taxon>
        <taxon>Ascomycota</taxon>
        <taxon>Pezizomycotina</taxon>
        <taxon>Leotiomycetes</taxon>
        <taxon>Helotiales</taxon>
        <taxon>Lachnaceae</taxon>
        <taxon>Lachnellula</taxon>
    </lineage>
</organism>
<dbReference type="InterPro" id="IPR032710">
    <property type="entry name" value="NTF2-like_dom_sf"/>
</dbReference>
<dbReference type="Proteomes" id="UP000469559">
    <property type="component" value="Unassembled WGS sequence"/>
</dbReference>
<sequence length="372" mass="41461">MTSNTIWPEAPAPKALKTWVETLFSLLDSKDEKSPEKVAALYTKDAEVYGLAGKATGTAEIIQARANSWGHMDSRKHTLLRVYTSKNDFSDLLLIATLDAKFKNGNEATGEFTIRVTFEGDTSVDPKGTLYQIYADKTPWLKAMHGYFSTPPISDINPSSKYTSYTRSAINMATALPNFDGPFAKVKSPTKLAHVVLRTGKFSKMVEFYKSLLGAEATYENEFLSFLTYDDEHHRIAILDLGAKPINKATAGLEHVAFTFDSVPDLLLAYRQRKARGIEPVWCVNHGPTLSLYYQDPDGNQIETQVDSFASNEEAAEFMVSKEFKENPIGVDFDPEELIRELKEGASEKELLKRKNIGPRGVDSIPKFPVPV</sequence>
<accession>A0A8T9BCR6</accession>
<dbReference type="InterPro" id="IPR004360">
    <property type="entry name" value="Glyas_Fos-R_dOase_dom"/>
</dbReference>
<dbReference type="InterPro" id="IPR029068">
    <property type="entry name" value="Glyas_Bleomycin-R_OHBP_Dase"/>
</dbReference>
<proteinExistence type="predicted"/>
<protein>
    <submittedName>
        <fullName evidence="2">Biphenyl-2,3-diol 1,2-dioxygenase 2</fullName>
    </submittedName>
</protein>
<comment type="caution">
    <text evidence="2">The sequence shown here is derived from an EMBL/GenBank/DDBJ whole genome shotgun (WGS) entry which is preliminary data.</text>
</comment>
<dbReference type="EMBL" id="QGMF01000239">
    <property type="protein sequence ID" value="TVY17607.1"/>
    <property type="molecule type" value="Genomic_DNA"/>
</dbReference>
<dbReference type="InterPro" id="IPR037523">
    <property type="entry name" value="VOC_core"/>
</dbReference>
<evidence type="ECO:0000313" key="2">
    <source>
        <dbReference type="EMBL" id="TVY17607.1"/>
    </source>
</evidence>
<dbReference type="AlphaFoldDB" id="A0A8T9BCR6"/>
<dbReference type="PANTHER" id="PTHR43279">
    <property type="entry name" value="CATECHOL-2,3-DIOXYGENASE"/>
    <property type="match status" value="1"/>
</dbReference>
<dbReference type="Gene3D" id="3.10.180.10">
    <property type="entry name" value="2,3-Dihydroxybiphenyl 1,2-Dioxygenase, domain 1"/>
    <property type="match status" value="1"/>
</dbReference>